<dbReference type="EMBL" id="JBCITM010000022">
    <property type="protein sequence ID" value="MEN1761817.1"/>
    <property type="molecule type" value="Genomic_DNA"/>
</dbReference>
<feature type="chain" id="PRO_5046238434" evidence="2">
    <location>
        <begin position="26"/>
        <end position="355"/>
    </location>
</feature>
<dbReference type="PIRSF" id="PIRSF002825">
    <property type="entry name" value="CfbpA"/>
    <property type="match status" value="1"/>
</dbReference>
<evidence type="ECO:0000256" key="1">
    <source>
        <dbReference type="ARBA" id="ARBA00022729"/>
    </source>
</evidence>
<protein>
    <submittedName>
        <fullName evidence="3">Extracellular solute-binding protein</fullName>
    </submittedName>
</protein>
<comment type="caution">
    <text evidence="3">The sequence shown here is derived from an EMBL/GenBank/DDBJ whole genome shotgun (WGS) entry which is preliminary data.</text>
</comment>
<accession>A0ABU9VXC4</accession>
<dbReference type="CDD" id="cd13544">
    <property type="entry name" value="PBP2_Fbp_like_1"/>
    <property type="match status" value="1"/>
</dbReference>
<dbReference type="Pfam" id="PF13343">
    <property type="entry name" value="SBP_bac_6"/>
    <property type="match status" value="1"/>
</dbReference>
<evidence type="ECO:0000256" key="2">
    <source>
        <dbReference type="SAM" id="SignalP"/>
    </source>
</evidence>
<dbReference type="RefSeq" id="WP_343187103.1">
    <property type="nucleotide sequence ID" value="NZ_JBCITM010000022.1"/>
</dbReference>
<sequence length="355" mass="38672">MNGKKQRGRVLLVLMIVLAMMTTIACSGSESGGAAGDSSSGELTIYTALPDTEVPVYLNAFEAETGIKVNYIRLSAGEILTKLQVERNNPQASVWHGGPIDTFIAAANEDLLEPYTSTEVENVPEEYVDPTGHWSPFYVGALGFAVSRDWFEENGMEYPQSWDDLLKPEFQGEISMAHPGSSGTAYTVLSTILQLKGEEAGWEYLRAFNQNIRQYTKSGSAPAQNVALGEAAIGIVFAHDGLKPSAQGYPVEVTFPTDGTGYEVGGMALIKNGPASEVENAKRFIDWTMSKSGQELFEDSESFRLPVNKLAEPPAGAISIGELRVIEYDFDWAGENRTRLLEEFTAQVSDDSNLQ</sequence>
<dbReference type="PANTHER" id="PTHR30006:SF2">
    <property type="entry name" value="ABC TRANSPORTER SUBSTRATE-BINDING PROTEIN"/>
    <property type="match status" value="1"/>
</dbReference>
<dbReference type="PANTHER" id="PTHR30006">
    <property type="entry name" value="THIAMINE-BINDING PERIPLASMIC PROTEIN-RELATED"/>
    <property type="match status" value="1"/>
</dbReference>
<keyword evidence="4" id="KW-1185">Reference proteome</keyword>
<evidence type="ECO:0000313" key="3">
    <source>
        <dbReference type="EMBL" id="MEN1761817.1"/>
    </source>
</evidence>
<dbReference type="PROSITE" id="PS51257">
    <property type="entry name" value="PROKAR_LIPOPROTEIN"/>
    <property type="match status" value="1"/>
</dbReference>
<feature type="signal peptide" evidence="2">
    <location>
        <begin position="1"/>
        <end position="25"/>
    </location>
</feature>
<keyword evidence="1 2" id="KW-0732">Signal</keyword>
<organism evidence="3 4">
    <name type="scientific">Anoxynatronum sibiricum</name>
    <dbReference type="NCBI Taxonomy" id="210623"/>
    <lineage>
        <taxon>Bacteria</taxon>
        <taxon>Bacillati</taxon>
        <taxon>Bacillota</taxon>
        <taxon>Clostridia</taxon>
        <taxon>Eubacteriales</taxon>
        <taxon>Clostridiaceae</taxon>
        <taxon>Anoxynatronum</taxon>
    </lineage>
</organism>
<evidence type="ECO:0000313" key="4">
    <source>
        <dbReference type="Proteomes" id="UP001407405"/>
    </source>
</evidence>
<dbReference type="Proteomes" id="UP001407405">
    <property type="component" value="Unassembled WGS sequence"/>
</dbReference>
<gene>
    <name evidence="3" type="ORF">AAIG11_15120</name>
</gene>
<dbReference type="Gene3D" id="3.40.190.10">
    <property type="entry name" value="Periplasmic binding protein-like II"/>
    <property type="match status" value="2"/>
</dbReference>
<proteinExistence type="predicted"/>
<reference evidence="3 4" key="1">
    <citation type="submission" date="2024-04" db="EMBL/GenBank/DDBJ databases">
        <title>Genome sequencing and metabolic network reconstruction of aminoacids and betaine degradation by Anoxynatronum sibiricum.</title>
        <authorList>
            <person name="Detkova E.N."/>
            <person name="Boltjanskaja Y.V."/>
            <person name="Mardanov A.V."/>
            <person name="Kevbrin V."/>
        </authorList>
    </citation>
    <scope>NUCLEOTIDE SEQUENCE [LARGE SCALE GENOMIC DNA]</scope>
    <source>
        <strain evidence="3 4">Z-7981</strain>
    </source>
</reference>
<name>A0ABU9VXC4_9CLOT</name>
<dbReference type="SUPFAM" id="SSF53850">
    <property type="entry name" value="Periplasmic binding protein-like II"/>
    <property type="match status" value="1"/>
</dbReference>
<dbReference type="InterPro" id="IPR026045">
    <property type="entry name" value="Ferric-bd"/>
</dbReference>